<name>A0A9X9LL24_GULGU</name>
<dbReference type="Proteomes" id="UP000269945">
    <property type="component" value="Unassembled WGS sequence"/>
</dbReference>
<evidence type="ECO:0000313" key="3">
    <source>
        <dbReference type="Proteomes" id="UP000269945"/>
    </source>
</evidence>
<reference evidence="2 3" key="1">
    <citation type="submission" date="2018-10" db="EMBL/GenBank/DDBJ databases">
        <authorList>
            <person name="Ekblom R."/>
            <person name="Jareborg N."/>
        </authorList>
    </citation>
    <scope>NUCLEOTIDE SEQUENCE [LARGE SCALE GENOMIC DNA]</scope>
    <source>
        <tissue evidence="2">Muscle</tissue>
    </source>
</reference>
<feature type="non-terminal residue" evidence="2">
    <location>
        <position position="60"/>
    </location>
</feature>
<accession>A0A9X9LL24</accession>
<protein>
    <submittedName>
        <fullName evidence="2">Uncharacterized protein</fullName>
    </submittedName>
</protein>
<feature type="compositionally biased region" description="Polar residues" evidence="1">
    <location>
        <begin position="12"/>
        <end position="22"/>
    </location>
</feature>
<comment type="caution">
    <text evidence="2">The sequence shown here is derived from an EMBL/GenBank/DDBJ whole genome shotgun (WGS) entry which is preliminary data.</text>
</comment>
<evidence type="ECO:0000313" key="2">
    <source>
        <dbReference type="EMBL" id="VCW72747.1"/>
    </source>
</evidence>
<dbReference type="AlphaFoldDB" id="A0A9X9LL24"/>
<gene>
    <name evidence="2" type="ORF">BN2614_LOCUS4</name>
</gene>
<evidence type="ECO:0000256" key="1">
    <source>
        <dbReference type="SAM" id="MobiDB-lite"/>
    </source>
</evidence>
<feature type="region of interest" description="Disordered" evidence="1">
    <location>
        <begin position="1"/>
        <end position="22"/>
    </location>
</feature>
<sequence>MKMSPFNEEQLPYNSPNSSDLSESYHFSLGQRTSIAEITLSKFDLHFGSGTDRLRSSVAQ</sequence>
<organism evidence="2 3">
    <name type="scientific">Gulo gulo</name>
    <name type="common">Wolverine</name>
    <name type="synonym">Gluton</name>
    <dbReference type="NCBI Taxonomy" id="48420"/>
    <lineage>
        <taxon>Eukaryota</taxon>
        <taxon>Metazoa</taxon>
        <taxon>Chordata</taxon>
        <taxon>Craniata</taxon>
        <taxon>Vertebrata</taxon>
        <taxon>Euteleostomi</taxon>
        <taxon>Mammalia</taxon>
        <taxon>Eutheria</taxon>
        <taxon>Laurasiatheria</taxon>
        <taxon>Carnivora</taxon>
        <taxon>Caniformia</taxon>
        <taxon>Musteloidea</taxon>
        <taxon>Mustelidae</taxon>
        <taxon>Guloninae</taxon>
        <taxon>Gulo</taxon>
    </lineage>
</organism>
<proteinExistence type="predicted"/>
<keyword evidence="3" id="KW-1185">Reference proteome</keyword>
<dbReference type="EMBL" id="CYRY02006668">
    <property type="protein sequence ID" value="VCW72747.1"/>
    <property type="molecule type" value="Genomic_DNA"/>
</dbReference>